<dbReference type="InterPro" id="IPR058525">
    <property type="entry name" value="DUF8212"/>
</dbReference>
<evidence type="ECO:0000259" key="2">
    <source>
        <dbReference type="Pfam" id="PF26640"/>
    </source>
</evidence>
<evidence type="ECO:0000259" key="1">
    <source>
        <dbReference type="Pfam" id="PF06985"/>
    </source>
</evidence>
<dbReference type="Pfam" id="PF06985">
    <property type="entry name" value="HET"/>
    <property type="match status" value="1"/>
</dbReference>
<evidence type="ECO:0000313" key="4">
    <source>
        <dbReference type="Proteomes" id="UP000627934"/>
    </source>
</evidence>
<reference evidence="3" key="2">
    <citation type="journal article" date="2018" name="DNA Res.">
        <title>Comparative genome and transcriptome analyses reveal adaptations to opportunistic infections in woody plant degrading pathogens of Botryosphaeriaceae.</title>
        <authorList>
            <person name="Yan J.Y."/>
            <person name="Zhao W.S."/>
            <person name="Chen Z."/>
            <person name="Xing Q.K."/>
            <person name="Zhang W."/>
            <person name="Chethana K.W.T."/>
            <person name="Xue M.F."/>
            <person name="Xu J.P."/>
            <person name="Phillips A.J.L."/>
            <person name="Wang Y."/>
            <person name="Liu J.H."/>
            <person name="Liu M."/>
            <person name="Zhou Y."/>
            <person name="Jayawardena R.S."/>
            <person name="Manawasinghe I.S."/>
            <person name="Huang J.B."/>
            <person name="Qiao G.H."/>
            <person name="Fu C.Y."/>
            <person name="Guo F.F."/>
            <person name="Dissanayake A.J."/>
            <person name="Peng Y.L."/>
            <person name="Hyde K.D."/>
            <person name="Li X.H."/>
        </authorList>
    </citation>
    <scope>NUCLEOTIDE SEQUENCE</scope>
    <source>
        <strain evidence="3">CSS-01s</strain>
    </source>
</reference>
<accession>A0A8H7INM7</accession>
<dbReference type="AlphaFoldDB" id="A0A8H7INM7"/>
<dbReference type="InterPro" id="IPR010730">
    <property type="entry name" value="HET"/>
</dbReference>
<dbReference type="Pfam" id="PF26640">
    <property type="entry name" value="DUF8212"/>
    <property type="match status" value="1"/>
</dbReference>
<dbReference type="EMBL" id="MDYX01000024">
    <property type="protein sequence ID" value="KAF9629070.1"/>
    <property type="molecule type" value="Genomic_DNA"/>
</dbReference>
<dbReference type="PANTHER" id="PTHR10622:SF10">
    <property type="entry name" value="HET DOMAIN-CONTAINING PROTEIN"/>
    <property type="match status" value="1"/>
</dbReference>
<name>A0A8H7INM7_9PEZI</name>
<reference evidence="3" key="1">
    <citation type="submission" date="2016-08" db="EMBL/GenBank/DDBJ databases">
        <authorList>
            <person name="Yan J."/>
        </authorList>
    </citation>
    <scope>NUCLEOTIDE SEQUENCE</scope>
    <source>
        <strain evidence="3">CSS-01s</strain>
    </source>
</reference>
<protein>
    <submittedName>
        <fullName evidence="3">Het domain-containing protein</fullName>
    </submittedName>
</protein>
<feature type="domain" description="DUF8212" evidence="2">
    <location>
        <begin position="228"/>
        <end position="265"/>
    </location>
</feature>
<gene>
    <name evidence="3" type="ORF">BFW01_g10273</name>
</gene>
<evidence type="ECO:0000313" key="3">
    <source>
        <dbReference type="EMBL" id="KAF9629070.1"/>
    </source>
</evidence>
<comment type="caution">
    <text evidence="3">The sequence shown here is derived from an EMBL/GenBank/DDBJ whole genome shotgun (WGS) entry which is preliminary data.</text>
</comment>
<dbReference type="PANTHER" id="PTHR10622">
    <property type="entry name" value="HET DOMAIN-CONTAINING PROTEIN"/>
    <property type="match status" value="1"/>
</dbReference>
<organism evidence="3 4">
    <name type="scientific">Lasiodiplodia theobromae</name>
    <dbReference type="NCBI Taxonomy" id="45133"/>
    <lineage>
        <taxon>Eukaryota</taxon>
        <taxon>Fungi</taxon>
        <taxon>Dikarya</taxon>
        <taxon>Ascomycota</taxon>
        <taxon>Pezizomycotina</taxon>
        <taxon>Dothideomycetes</taxon>
        <taxon>Dothideomycetes incertae sedis</taxon>
        <taxon>Botryosphaeriales</taxon>
        <taxon>Botryosphaeriaceae</taxon>
        <taxon>Lasiodiplodia</taxon>
    </lineage>
</organism>
<dbReference type="Proteomes" id="UP000627934">
    <property type="component" value="Unassembled WGS sequence"/>
</dbReference>
<sequence length="383" mass="43255">MHLLNTNTLALESINGQSPPYAILSHRWREGEVLFEDVQPGAHAETKAAYKKLRMACAQALADGLHYLWIDTCCIDKSSSAELSEAINSMFAWYSDARVCYAYLDDVPDDSDVSYDNEIDAIDSAFGQSEWFRRGWTLQELIAPQNLTFYSQGWVELGRKSTLAKPLAEITGIDEDVLTGEKPVLSCSVARRMSWAAKRETTRKEDEAYCLMGLFDVNMPMLYGEGAKAFIRLQEEIMKETDDETLFAWIDKDASPQSLHGLLAKRPAHFADSGDIVPFDTNDAREVFTKTNQGIQITLPAVKHWAVWEAALNCTSPSRGIFTIGLRELSERGGRRQVARMYVNCRLIPLKGGYLDSPPMVRFCIHQNLVQREGVPRPRLFWN</sequence>
<feature type="domain" description="Heterokaryon incompatibility" evidence="1">
    <location>
        <begin position="21"/>
        <end position="111"/>
    </location>
</feature>
<proteinExistence type="predicted"/>